<keyword evidence="1" id="KW-0812">Transmembrane</keyword>
<comment type="caution">
    <text evidence="2">The sequence shown here is derived from an EMBL/GenBank/DDBJ whole genome shotgun (WGS) entry which is preliminary data.</text>
</comment>
<dbReference type="Proteomes" id="UP000430670">
    <property type="component" value="Unassembled WGS sequence"/>
</dbReference>
<dbReference type="AlphaFoldDB" id="A0A6I3SRF2"/>
<keyword evidence="1" id="KW-0472">Membrane</keyword>
<feature type="transmembrane region" description="Helical" evidence="1">
    <location>
        <begin position="12"/>
        <end position="29"/>
    </location>
</feature>
<sequence>MVELRTISRYRLTIWVTALLIFFGLLGTYKDTILQEGNPIPVGFAIFRLTLLGEDVVRFSEQPERFIVKNIGKDPDKPFFEVMKLRGWEFKEQFGSAYTFLRGDRPELAIGRMFTQYFSVFELVEQK</sequence>
<evidence type="ECO:0000313" key="2">
    <source>
        <dbReference type="EMBL" id="MTV50952.1"/>
    </source>
</evidence>
<keyword evidence="1" id="KW-1133">Transmembrane helix</keyword>
<organism evidence="2 3">
    <name type="scientific">Heliobacterium mobile</name>
    <name type="common">Heliobacillus mobilis</name>
    <dbReference type="NCBI Taxonomy" id="28064"/>
    <lineage>
        <taxon>Bacteria</taxon>
        <taxon>Bacillati</taxon>
        <taxon>Bacillota</taxon>
        <taxon>Clostridia</taxon>
        <taxon>Eubacteriales</taxon>
        <taxon>Heliobacteriaceae</taxon>
        <taxon>Heliobacterium</taxon>
    </lineage>
</organism>
<evidence type="ECO:0000313" key="3">
    <source>
        <dbReference type="Proteomes" id="UP000430670"/>
    </source>
</evidence>
<reference evidence="2 3" key="1">
    <citation type="submission" date="2019-11" db="EMBL/GenBank/DDBJ databases">
        <title>Whole-genome sequence of a the green, strictly anaerobic photosynthetic bacterium Heliobacillus mobilis DSM 6151.</title>
        <authorList>
            <person name="Kyndt J.A."/>
            <person name="Meyer T.E."/>
        </authorList>
    </citation>
    <scope>NUCLEOTIDE SEQUENCE [LARGE SCALE GENOMIC DNA]</scope>
    <source>
        <strain evidence="2 3">DSM 6151</strain>
    </source>
</reference>
<gene>
    <name evidence="2" type="ORF">GJ688_18715</name>
</gene>
<proteinExistence type="predicted"/>
<evidence type="ECO:0000256" key="1">
    <source>
        <dbReference type="SAM" id="Phobius"/>
    </source>
</evidence>
<dbReference type="OrthoDB" id="6194834at2"/>
<protein>
    <submittedName>
        <fullName evidence="2">Uncharacterized protein</fullName>
    </submittedName>
</protein>
<keyword evidence="3" id="KW-1185">Reference proteome</keyword>
<dbReference type="RefSeq" id="WP_155478034.1">
    <property type="nucleotide sequence ID" value="NZ_WNKU01000048.1"/>
</dbReference>
<dbReference type="EMBL" id="WNKU01000048">
    <property type="protein sequence ID" value="MTV50952.1"/>
    <property type="molecule type" value="Genomic_DNA"/>
</dbReference>
<name>A0A6I3SRF2_HELMO</name>
<accession>A0A6I3SRF2</accession>